<gene>
    <name evidence="4" type="ORF">ACFO3G_00240</name>
</gene>
<dbReference type="CDD" id="cd00616">
    <property type="entry name" value="AHBA_syn"/>
    <property type="match status" value="1"/>
</dbReference>
<sequence length="388" mass="43705">MLSRIHQFDPKRIYNSYKDEIDKAVHDVLSQGSYIGGEFVKSFEEELASYLSENNEYTVISCANGTDALELAFRAANLKPGDEILMPSHNYVSAVEMAVNMGLVPIWVDTAPDAFTIEYRASELVRYLSSKTKALVAVNMYGMSAQWQELRNFCTQYGLILIEDNAQGLGGQLRVDNQLRKLGTFGDISTMSFFPTKPLGCMGDGGAICCRKDSPYADRLRRLHIHGQEVKYQFVEPGRNSRLDALQAAILRVKLRHLSETLGEQARVAKSYSDALAIVDSRCLTLPTNGIDLSKSYPSWHLYTIRVKRDLRDKLRAFLSDQKIDAGVYYPVPMHQVECYSSISSSHSCVCKRSDELSEEILSLPCYAFMEEEEVARVVAAVIEFFYN</sequence>
<dbReference type="Gene3D" id="3.40.640.10">
    <property type="entry name" value="Type I PLP-dependent aspartate aminotransferase-like (Major domain)"/>
    <property type="match status" value="1"/>
</dbReference>
<comment type="similarity">
    <text evidence="2 3">Belongs to the DegT/DnrJ/EryC1 family.</text>
</comment>
<evidence type="ECO:0000256" key="2">
    <source>
        <dbReference type="ARBA" id="ARBA00037999"/>
    </source>
</evidence>
<keyword evidence="4" id="KW-0808">Transferase</keyword>
<dbReference type="PANTHER" id="PTHR30244:SF36">
    <property type="entry name" value="3-OXO-GLUCOSE-6-PHOSPHATE:GLUTAMATE AMINOTRANSFERASE"/>
    <property type="match status" value="1"/>
</dbReference>
<dbReference type="RefSeq" id="WP_380076855.1">
    <property type="nucleotide sequence ID" value="NZ_JBHSGO010000004.1"/>
</dbReference>
<evidence type="ECO:0000256" key="3">
    <source>
        <dbReference type="RuleBase" id="RU004508"/>
    </source>
</evidence>
<dbReference type="Proteomes" id="UP001596020">
    <property type="component" value="Unassembled WGS sequence"/>
</dbReference>
<dbReference type="GO" id="GO:0008483">
    <property type="term" value="F:transaminase activity"/>
    <property type="evidence" value="ECO:0007669"/>
    <property type="project" value="UniProtKB-KW"/>
</dbReference>
<evidence type="ECO:0000313" key="5">
    <source>
        <dbReference type="Proteomes" id="UP001596020"/>
    </source>
</evidence>
<dbReference type="InterPro" id="IPR015422">
    <property type="entry name" value="PyrdxlP-dep_Trfase_small"/>
</dbReference>
<protein>
    <submittedName>
        <fullName evidence="4">DegT/DnrJ/EryC1/StrS family aminotransferase</fullName>
    </submittedName>
</protein>
<organism evidence="4 5">
    <name type="scientific">Falsiporphyromonas endometrii</name>
    <dbReference type="NCBI Taxonomy" id="1387297"/>
    <lineage>
        <taxon>Bacteria</taxon>
        <taxon>Pseudomonadati</taxon>
        <taxon>Bacteroidota</taxon>
        <taxon>Bacteroidia</taxon>
        <taxon>Bacteroidales</taxon>
        <taxon>Porphyromonadaceae</taxon>
        <taxon>Falsiporphyromonas</taxon>
    </lineage>
</organism>
<name>A0ABV9K4K4_9PORP</name>
<evidence type="ECO:0000313" key="4">
    <source>
        <dbReference type="EMBL" id="MFC4665065.1"/>
    </source>
</evidence>
<dbReference type="Pfam" id="PF01041">
    <property type="entry name" value="DegT_DnrJ_EryC1"/>
    <property type="match status" value="1"/>
</dbReference>
<keyword evidence="1 3" id="KW-0663">Pyridoxal phosphate</keyword>
<reference evidence="5" key="1">
    <citation type="journal article" date="2019" name="Int. J. Syst. Evol. Microbiol.">
        <title>The Global Catalogue of Microorganisms (GCM) 10K type strain sequencing project: providing services to taxonomists for standard genome sequencing and annotation.</title>
        <authorList>
            <consortium name="The Broad Institute Genomics Platform"/>
            <consortium name="The Broad Institute Genome Sequencing Center for Infectious Disease"/>
            <person name="Wu L."/>
            <person name="Ma J."/>
        </authorList>
    </citation>
    <scope>NUCLEOTIDE SEQUENCE [LARGE SCALE GENOMIC DNA]</scope>
    <source>
        <strain evidence="5">CGMCC 4.7357</strain>
    </source>
</reference>
<dbReference type="Gene3D" id="3.90.1150.10">
    <property type="entry name" value="Aspartate Aminotransferase, domain 1"/>
    <property type="match status" value="1"/>
</dbReference>
<evidence type="ECO:0000256" key="1">
    <source>
        <dbReference type="ARBA" id="ARBA00022898"/>
    </source>
</evidence>
<dbReference type="InterPro" id="IPR015421">
    <property type="entry name" value="PyrdxlP-dep_Trfase_major"/>
</dbReference>
<dbReference type="PIRSF" id="PIRSF000390">
    <property type="entry name" value="PLP_StrS"/>
    <property type="match status" value="1"/>
</dbReference>
<proteinExistence type="inferred from homology"/>
<comment type="caution">
    <text evidence="4">The sequence shown here is derived from an EMBL/GenBank/DDBJ whole genome shotgun (WGS) entry which is preliminary data.</text>
</comment>
<keyword evidence="5" id="KW-1185">Reference proteome</keyword>
<dbReference type="InterPro" id="IPR015424">
    <property type="entry name" value="PyrdxlP-dep_Trfase"/>
</dbReference>
<dbReference type="SUPFAM" id="SSF53383">
    <property type="entry name" value="PLP-dependent transferases"/>
    <property type="match status" value="1"/>
</dbReference>
<accession>A0ABV9K4K4</accession>
<dbReference type="PANTHER" id="PTHR30244">
    <property type="entry name" value="TRANSAMINASE"/>
    <property type="match status" value="1"/>
</dbReference>
<dbReference type="InterPro" id="IPR000653">
    <property type="entry name" value="DegT/StrS_aminotransferase"/>
</dbReference>
<keyword evidence="4" id="KW-0032">Aminotransferase</keyword>
<dbReference type="EMBL" id="JBHSGO010000004">
    <property type="protein sequence ID" value="MFC4665065.1"/>
    <property type="molecule type" value="Genomic_DNA"/>
</dbReference>